<reference evidence="3 4" key="1">
    <citation type="submission" date="2019-06" db="EMBL/GenBank/DDBJ databases">
        <title>Emergence of pandrug resistant Empedobacter falsenii in China.</title>
        <authorList>
            <person name="Dong N."/>
            <person name="Chen S."/>
            <person name="Zhang R."/>
        </authorList>
    </citation>
    <scope>NUCLEOTIDE SEQUENCE [LARGE SCALE GENOMIC DNA]</scope>
    <source>
        <strain evidence="3 4">1681-1</strain>
    </source>
</reference>
<evidence type="ECO:0000256" key="1">
    <source>
        <dbReference type="ARBA" id="ARBA00022801"/>
    </source>
</evidence>
<protein>
    <submittedName>
        <fullName evidence="3">S9 family peptidase</fullName>
    </submittedName>
</protein>
<dbReference type="GO" id="GO:0004252">
    <property type="term" value="F:serine-type endopeptidase activity"/>
    <property type="evidence" value="ECO:0007669"/>
    <property type="project" value="TreeGrafter"/>
</dbReference>
<name>A0A7H9DST7_9FLAO</name>
<gene>
    <name evidence="3" type="ORF">FH779_06740</name>
</gene>
<dbReference type="Pfam" id="PF00326">
    <property type="entry name" value="Peptidase_S9"/>
    <property type="match status" value="1"/>
</dbReference>
<evidence type="ECO:0000313" key="3">
    <source>
        <dbReference type="EMBL" id="QLL57791.1"/>
    </source>
</evidence>
<dbReference type="EMBL" id="CP040908">
    <property type="protein sequence ID" value="QLL57791.1"/>
    <property type="molecule type" value="Genomic_DNA"/>
</dbReference>
<dbReference type="Proteomes" id="UP000510643">
    <property type="component" value="Chromosome"/>
</dbReference>
<dbReference type="SUPFAM" id="SSF53474">
    <property type="entry name" value="alpha/beta-Hydrolases"/>
    <property type="match status" value="1"/>
</dbReference>
<feature type="domain" description="Peptidase S9 prolyl oligopeptidase catalytic" evidence="2">
    <location>
        <begin position="678"/>
        <end position="858"/>
    </location>
</feature>
<sequence length="858" mass="99249">MDRIIKLILLFMLGYLLPMYKTIGQEPSKKPYSASLNEQWSHSTNVLKTSNNGDWLIVQDSYRKGVKTYLIHSKRKTKLQLEDALTTEFSNDGKWLAYKTDANELKLIDLSNLDVKTFQYLVSYQFSFDCHSTYVSYLEKKPDGGSDLILYDLKKAIITRIEDVSDFLWNPKGDKIGLVHTKQKSSAIGVYNLWDKKIHYWGDKTTYKLSLLDWSANGVALVWNEKREGEIILYHLTETGQLSKLTNEEVKKQLDETSIGASDLLISSDGKSVFFHRNKKIIDQKSDVEIWNTTDKWITPRMKSTSEIINGRFLTNWTPLDQQLTAIGDKDTPSAYYRLNQPYALVYDAMQYEPQYLQDTYVDLYVRNVQTGEKKLVVKRVYMGNYHQYAVFSPNGLAVAYFKEHHWYLYDVVHETTRCLTESLEGDFYDQYDYSIHNEAPIAIPIWSDDETEMLLQNQYDIWLVGAKTSLNLTKGQSKGIHYRLSKANNQLVEKKITAYTFRDTFTFAEDRPLLIETTTDELKKGFVMLQNKTFKKLVSGELNFNKPQLFPASRQLIYQTTTYNHSPTINRYDFKAKKTELIYQSNSLLEDYDLGRSEIIDYTYANGIHLKATLLYPVGYDATKQYPMVINIYEQTANEVFNFEPPSLYGVKGFNALNYVTNGYFVLLPNLHYEIGHTGESALKSVESVIKEVTSSNPSIDGKRVGLIGHSFGGYETAFIATKSKLIKAAVAGGTVTDLQTWSHDVQGNGWDTDQFWRTESHQSRMGENYYNAKENYKNNSPLDQVEQMTTPLLLWAGKEDFNTHWYQSKFLFMGMKRLNKKGQLVLFENEGHYIMKPGNQRTLSELIMKWFDHYLK</sequence>
<dbReference type="Gene3D" id="3.40.50.1820">
    <property type="entry name" value="alpha/beta hydrolase"/>
    <property type="match status" value="1"/>
</dbReference>
<dbReference type="InterPro" id="IPR011042">
    <property type="entry name" value="6-blade_b-propeller_TolB-like"/>
</dbReference>
<dbReference type="AlphaFoldDB" id="A0A7H9DST7"/>
<dbReference type="PANTHER" id="PTHR42776:SF28">
    <property type="entry name" value="GLUTAMYL ENDOPEPTIDASE, CHLOROPLASTIC-RELATED"/>
    <property type="match status" value="1"/>
</dbReference>
<dbReference type="InterPro" id="IPR029058">
    <property type="entry name" value="AB_hydrolase_fold"/>
</dbReference>
<proteinExistence type="predicted"/>
<dbReference type="GeneID" id="78401146"/>
<keyword evidence="4" id="KW-1185">Reference proteome</keyword>
<dbReference type="InterPro" id="IPR001375">
    <property type="entry name" value="Peptidase_S9_cat"/>
</dbReference>
<dbReference type="Gene3D" id="2.120.10.30">
    <property type="entry name" value="TolB, C-terminal domain"/>
    <property type="match status" value="1"/>
</dbReference>
<keyword evidence="1" id="KW-0378">Hydrolase</keyword>
<dbReference type="SUPFAM" id="SSF82171">
    <property type="entry name" value="DPP6 N-terminal domain-like"/>
    <property type="match status" value="1"/>
</dbReference>
<organism evidence="3 4">
    <name type="scientific">Empedobacter falsenii</name>
    <dbReference type="NCBI Taxonomy" id="343874"/>
    <lineage>
        <taxon>Bacteria</taxon>
        <taxon>Pseudomonadati</taxon>
        <taxon>Bacteroidota</taxon>
        <taxon>Flavobacteriia</taxon>
        <taxon>Flavobacteriales</taxon>
        <taxon>Weeksellaceae</taxon>
        <taxon>Empedobacter</taxon>
    </lineage>
</organism>
<dbReference type="GO" id="GO:0006508">
    <property type="term" value="P:proteolysis"/>
    <property type="evidence" value="ECO:0007669"/>
    <property type="project" value="InterPro"/>
</dbReference>
<evidence type="ECO:0000259" key="2">
    <source>
        <dbReference type="Pfam" id="PF00326"/>
    </source>
</evidence>
<evidence type="ECO:0000313" key="4">
    <source>
        <dbReference type="Proteomes" id="UP000510643"/>
    </source>
</evidence>
<accession>A0A7H9DST7</accession>
<dbReference type="SUPFAM" id="SSF69304">
    <property type="entry name" value="Tricorn protease N-terminal domain"/>
    <property type="match status" value="1"/>
</dbReference>
<dbReference type="RefSeq" id="WP_180906490.1">
    <property type="nucleotide sequence ID" value="NZ_CP040908.1"/>
</dbReference>
<dbReference type="PANTHER" id="PTHR42776">
    <property type="entry name" value="SERINE PEPTIDASE S9 FAMILY MEMBER"/>
    <property type="match status" value="1"/>
</dbReference>
<dbReference type="KEGG" id="efal:FH779_06740"/>